<sequence length="416" mass="46251">MPDRPSVLILGGLNWGAARGLAALLVPLDGEPKVSYLRIVDKYSVHPPTTYIGSEFPKVLEKDQVEYRQANLTVPTAVEQTFDPPEGVPPYSLVFDFTGDINFSRPEQIQINQTATVAYLCGKEAARRGVKAYVRLIHPFYDCPEKGAHDEKETPKPLGVAGTWWHETMRILGAMKDLNLVIIRSAFTYGPYISVSLMSNVLTVASVYGYLKKPMKSLWSPGKHPMNTVHTDDVAGASYALALWMAGLGRAEADRVAGETIPFHNDPAKVAEVEGMPPADAKIVAPLFNLSDDNETTLLKAGNTMCRLFGATFDFYNFVTSAMFRFRLEDVVEEINEAHVGAWAEMLQKSRVPCANTTLTAYMDVYSLQKHTIAFANGKLKSIVGYNLKRPQMTQEILREIVDKWKEEGSWPVLDE</sequence>
<reference evidence="1" key="2">
    <citation type="journal article" date="2022" name="New Phytol.">
        <title>Evolutionary transition to the ectomycorrhizal habit in the genomes of a hyperdiverse lineage of mushroom-forming fungi.</title>
        <authorList>
            <person name="Looney B."/>
            <person name="Miyauchi S."/>
            <person name="Morin E."/>
            <person name="Drula E."/>
            <person name="Courty P.E."/>
            <person name="Kohler A."/>
            <person name="Kuo A."/>
            <person name="LaButti K."/>
            <person name="Pangilinan J."/>
            <person name="Lipzen A."/>
            <person name="Riley R."/>
            <person name="Andreopoulos W."/>
            <person name="He G."/>
            <person name="Johnson J."/>
            <person name="Nolan M."/>
            <person name="Tritt A."/>
            <person name="Barry K.W."/>
            <person name="Grigoriev I.V."/>
            <person name="Nagy L.G."/>
            <person name="Hibbett D."/>
            <person name="Henrissat B."/>
            <person name="Matheny P.B."/>
            <person name="Labbe J."/>
            <person name="Martin F.M."/>
        </authorList>
    </citation>
    <scope>NUCLEOTIDE SEQUENCE</scope>
    <source>
        <strain evidence="1">EC-137</strain>
    </source>
</reference>
<accession>A0ACB8QDH1</accession>
<name>A0ACB8QDH1_9AGAM</name>
<dbReference type="Proteomes" id="UP000814128">
    <property type="component" value="Unassembled WGS sequence"/>
</dbReference>
<keyword evidence="2" id="KW-1185">Reference proteome</keyword>
<comment type="caution">
    <text evidence="1">The sequence shown here is derived from an EMBL/GenBank/DDBJ whole genome shotgun (WGS) entry which is preliminary data.</text>
</comment>
<organism evidence="1 2">
    <name type="scientific">Vararia minispora EC-137</name>
    <dbReference type="NCBI Taxonomy" id="1314806"/>
    <lineage>
        <taxon>Eukaryota</taxon>
        <taxon>Fungi</taxon>
        <taxon>Dikarya</taxon>
        <taxon>Basidiomycota</taxon>
        <taxon>Agaricomycotina</taxon>
        <taxon>Agaricomycetes</taxon>
        <taxon>Russulales</taxon>
        <taxon>Lachnocladiaceae</taxon>
        <taxon>Vararia</taxon>
    </lineage>
</organism>
<dbReference type="EMBL" id="MU273659">
    <property type="protein sequence ID" value="KAI0029730.1"/>
    <property type="molecule type" value="Genomic_DNA"/>
</dbReference>
<gene>
    <name evidence="1" type="ORF">K488DRAFT_88442</name>
</gene>
<evidence type="ECO:0000313" key="2">
    <source>
        <dbReference type="Proteomes" id="UP000814128"/>
    </source>
</evidence>
<proteinExistence type="predicted"/>
<reference evidence="1" key="1">
    <citation type="submission" date="2021-02" db="EMBL/GenBank/DDBJ databases">
        <authorList>
            <consortium name="DOE Joint Genome Institute"/>
            <person name="Ahrendt S."/>
            <person name="Looney B.P."/>
            <person name="Miyauchi S."/>
            <person name="Morin E."/>
            <person name="Drula E."/>
            <person name="Courty P.E."/>
            <person name="Chicoki N."/>
            <person name="Fauchery L."/>
            <person name="Kohler A."/>
            <person name="Kuo A."/>
            <person name="Labutti K."/>
            <person name="Pangilinan J."/>
            <person name="Lipzen A."/>
            <person name="Riley R."/>
            <person name="Andreopoulos W."/>
            <person name="He G."/>
            <person name="Johnson J."/>
            <person name="Barry K.W."/>
            <person name="Grigoriev I.V."/>
            <person name="Nagy L."/>
            <person name="Hibbett D."/>
            <person name="Henrissat B."/>
            <person name="Matheny P.B."/>
            <person name="Labbe J."/>
            <person name="Martin F."/>
        </authorList>
    </citation>
    <scope>NUCLEOTIDE SEQUENCE</scope>
    <source>
        <strain evidence="1">EC-137</strain>
    </source>
</reference>
<evidence type="ECO:0000313" key="1">
    <source>
        <dbReference type="EMBL" id="KAI0029730.1"/>
    </source>
</evidence>
<protein>
    <submittedName>
        <fullName evidence="1">NAD-P-binding protein</fullName>
    </submittedName>
</protein>